<evidence type="ECO:0000256" key="7">
    <source>
        <dbReference type="ARBA" id="ARBA00024631"/>
    </source>
</evidence>
<comment type="function">
    <text evidence="13">Scramblase that mediates the translocation of glucosaminylphosphatidylinositol (alpha-D-GlcN-(1-6)-(1,2-diacyl-sn-glycero-3-phospho)-1D-myo-inositol, GlcN-PI) across the endoplasmic reticulum (ER) membrane, from the cytosolic leaflet to the luminal leaflet of the ER membrane, where it participates in the biosynthesis of glycosylphosphatidylinositol (GPI). GPI is a lipid glycoconjugate involved in post-translational modification of proteins. Can also translocate 1,2-diacyl-sn-glycero-3-phospho-(1D-myo-inositol) (phosphatidylinositol or PI), as well as several other phospholipids (1,2-diacyl-sn-glycero-3-phosphocholine, 1,2-diacyl-sn-glycero-3-phosphoethanolamine), and N-acetylglucosaminylphosphatidylinositol (GlcNAc-PI) in vitro.</text>
</comment>
<dbReference type="InterPro" id="IPR008429">
    <property type="entry name" value="CLPTM1"/>
</dbReference>
<keyword evidence="5 15" id="KW-0472">Membrane</keyword>
<evidence type="ECO:0000256" key="11">
    <source>
        <dbReference type="ARBA" id="ARBA00042320"/>
    </source>
</evidence>
<name>A0A023ETS2_AEDAL</name>
<accession>A0A023ETS2</accession>
<dbReference type="GO" id="GO:0012505">
    <property type="term" value="C:endomembrane system"/>
    <property type="evidence" value="ECO:0007669"/>
    <property type="project" value="TreeGrafter"/>
</dbReference>
<dbReference type="GO" id="GO:0016020">
    <property type="term" value="C:membrane"/>
    <property type="evidence" value="ECO:0007669"/>
    <property type="project" value="UniProtKB-SubCell"/>
</dbReference>
<feature type="transmembrane region" description="Helical" evidence="15">
    <location>
        <begin position="424"/>
        <end position="445"/>
    </location>
</feature>
<evidence type="ECO:0000256" key="14">
    <source>
        <dbReference type="ARBA" id="ARBA00093208"/>
    </source>
</evidence>
<evidence type="ECO:0000256" key="2">
    <source>
        <dbReference type="ARBA" id="ARBA00009310"/>
    </source>
</evidence>
<comment type="similarity">
    <text evidence="2">Belongs to the CLPTM1 family.</text>
</comment>
<evidence type="ECO:0000256" key="4">
    <source>
        <dbReference type="ARBA" id="ARBA00022989"/>
    </source>
</evidence>
<dbReference type="AlphaFoldDB" id="A0A023ETS2"/>
<evidence type="ECO:0000256" key="9">
    <source>
        <dbReference type="ARBA" id="ARBA00036810"/>
    </source>
</evidence>
<feature type="transmembrane region" description="Helical" evidence="15">
    <location>
        <begin position="277"/>
        <end position="298"/>
    </location>
</feature>
<dbReference type="PANTHER" id="PTHR21347:SF0">
    <property type="entry name" value="LIPID SCRAMBLASE CLPTM1L"/>
    <property type="match status" value="1"/>
</dbReference>
<comment type="catalytic activity">
    <reaction evidence="8">
        <text>a 1,2-diacyl-sn-glycero-3-phospho-(1D-myo-inositol)(in) = a 1,2-diacyl-sn-glycero-3-phospho-(1D-myo-inositol)(out)</text>
        <dbReference type="Rhea" id="RHEA:38691"/>
        <dbReference type="ChEBI" id="CHEBI:57880"/>
    </reaction>
</comment>
<reference evidence="16" key="1">
    <citation type="journal article" date="2014" name="PLoS Negl. Trop. Dis.">
        <title>Identification and characterization of seminal fluid proteins in the Asian tiger mosquito, Aedes albopictus.</title>
        <authorList>
            <person name="Boes K.E."/>
            <person name="Ribeiro J.M."/>
            <person name="Wong A."/>
            <person name="Harrington L.C."/>
            <person name="Wolfner M.F."/>
            <person name="Sirot L.K."/>
        </authorList>
    </citation>
    <scope>NUCLEOTIDE SEQUENCE</scope>
    <source>
        <tissue evidence="16">Reproductive organs</tissue>
    </source>
</reference>
<sequence>MKIPSVSVILSAAFLCYIGHSIYTLVKLFRAPVCSQTPCFKSYLASNPKLQLALFTSTTNNPISSEVTKLASIKRFDYYNEYKRPFDISIPPKTRRNGTLYLHIVLGSDGEVIEWKSLKKDGPMVVQKFPLTEYAVPQAAAFNLLGVPKRKHFNQISLAEKPVTHVRTKVFLSILTDHFQMSVVDIPPELARHIRVNYKNEFLPILQVDFSKSRQADLLEINSESNNFTFEFNYTPMGVGKLKLLAHVEQAFLALQKMGFSSKDLDDVKGMFSDTNLYLLCGTLFVGSVHMLFDFLAFKNDVLFWRRKKSYAGLSARSILWCAFSQIVIFLYLLDSDTSLIVLIPAGIGTVIELWKAKKIFRLRIGWSGEKYEPLIDQSSQVSKAESATRLFDKQAMKYLSYLLYPLCVCGAIYSLIYQPHKSWYSWTINSLVNGVYAFGFLFMLPQLFINYKLKSVATLPWRALMYKAFNTFIDDIFAFIITMPTSHRIACFRDDLVFVIYLYQRWLYPVDKSRLDDGTSVYDHANDTGSTEDIPTNKKDN</sequence>
<evidence type="ECO:0000256" key="10">
    <source>
        <dbReference type="ARBA" id="ARBA00040905"/>
    </source>
</evidence>
<dbReference type="Pfam" id="PF05602">
    <property type="entry name" value="CLPTM1"/>
    <property type="match status" value="1"/>
</dbReference>
<comment type="catalytic activity">
    <reaction evidence="6">
        <text>a 1,2-diacyl-sn-glycero-3-phosphoethanolamine(in) = a 1,2-diacyl-sn-glycero-3-phosphoethanolamine(out)</text>
        <dbReference type="Rhea" id="RHEA:38895"/>
        <dbReference type="ChEBI" id="CHEBI:64612"/>
    </reaction>
</comment>
<comment type="catalytic activity">
    <reaction evidence="14">
        <text>a 6-(alpha-D-glucosaminyl)-1-(1,2-diacyl-sn-glycero-3-phospho)-1D-myo-inositol(in) = a 6-(alpha-D-glucosaminyl)-1-(1,2-diacyl-sn-glycero-3-phospho)-1D-myo-inositol(out)</text>
        <dbReference type="Rhea" id="RHEA:71491"/>
        <dbReference type="ChEBI" id="CHEBI:57997"/>
    </reaction>
</comment>
<feature type="transmembrane region" description="Helical" evidence="15">
    <location>
        <begin position="310"/>
        <end position="333"/>
    </location>
</feature>
<feature type="transmembrane region" description="Helical" evidence="15">
    <location>
        <begin position="339"/>
        <end position="355"/>
    </location>
</feature>
<dbReference type="VEuPathDB" id="VectorBase:AALC636_005353"/>
<evidence type="ECO:0000256" key="8">
    <source>
        <dbReference type="ARBA" id="ARBA00035895"/>
    </source>
</evidence>
<comment type="subcellular location">
    <subcellularLocation>
        <location evidence="1">Membrane</location>
        <topology evidence="1">Multi-pass membrane protein</topology>
    </subcellularLocation>
</comment>
<evidence type="ECO:0000313" key="16">
    <source>
        <dbReference type="EMBL" id="JAC12743.1"/>
    </source>
</evidence>
<evidence type="ECO:0000256" key="3">
    <source>
        <dbReference type="ARBA" id="ARBA00022692"/>
    </source>
</evidence>
<evidence type="ECO:0000256" key="12">
    <source>
        <dbReference type="ARBA" id="ARBA00043155"/>
    </source>
</evidence>
<evidence type="ECO:0000256" key="13">
    <source>
        <dbReference type="ARBA" id="ARBA00045827"/>
    </source>
</evidence>
<keyword evidence="4 15" id="KW-1133">Transmembrane helix</keyword>
<proteinExistence type="evidence at transcript level"/>
<evidence type="ECO:0000256" key="15">
    <source>
        <dbReference type="SAM" id="Phobius"/>
    </source>
</evidence>
<evidence type="ECO:0000256" key="1">
    <source>
        <dbReference type="ARBA" id="ARBA00004141"/>
    </source>
</evidence>
<protein>
    <recommendedName>
        <fullName evidence="10">Lipid scramblase CLPTM1L</fullName>
    </recommendedName>
    <alternativeName>
        <fullName evidence="12">Cisplatin resistance-related protein 9</fullName>
    </alternativeName>
    <alternativeName>
        <fullName evidence="11">Cleft lip and palate transmembrane protein 1-like protein</fullName>
    </alternativeName>
</protein>
<evidence type="ECO:0000256" key="5">
    <source>
        <dbReference type="ARBA" id="ARBA00023136"/>
    </source>
</evidence>
<dbReference type="PANTHER" id="PTHR21347">
    <property type="entry name" value="CLEFT LIP AND PALATE ASSOCIATED TRANSMEMBRANE PROTEIN-RELATED"/>
    <property type="match status" value="1"/>
</dbReference>
<organism evidence="16">
    <name type="scientific">Aedes albopictus</name>
    <name type="common">Asian tiger mosquito</name>
    <name type="synonym">Stegomyia albopicta</name>
    <dbReference type="NCBI Taxonomy" id="7160"/>
    <lineage>
        <taxon>Eukaryota</taxon>
        <taxon>Metazoa</taxon>
        <taxon>Ecdysozoa</taxon>
        <taxon>Arthropoda</taxon>
        <taxon>Hexapoda</taxon>
        <taxon>Insecta</taxon>
        <taxon>Pterygota</taxon>
        <taxon>Neoptera</taxon>
        <taxon>Endopterygota</taxon>
        <taxon>Diptera</taxon>
        <taxon>Nematocera</taxon>
        <taxon>Culicoidea</taxon>
        <taxon>Culicidae</taxon>
        <taxon>Culicinae</taxon>
        <taxon>Aedini</taxon>
        <taxon>Aedes</taxon>
        <taxon>Stegomyia</taxon>
    </lineage>
</organism>
<dbReference type="EMBL" id="GAPW01000855">
    <property type="protein sequence ID" value="JAC12743.1"/>
    <property type="molecule type" value="mRNA"/>
</dbReference>
<dbReference type="VEuPathDB" id="VectorBase:AALFPA_054958"/>
<evidence type="ECO:0000256" key="6">
    <source>
        <dbReference type="ARBA" id="ARBA00024615"/>
    </source>
</evidence>
<comment type="catalytic activity">
    <reaction evidence="7">
        <text>a 1,2-diacyl-sn-glycero-3-phosphocholine(in) = a 1,2-diacyl-sn-glycero-3-phosphocholine(out)</text>
        <dbReference type="Rhea" id="RHEA:38571"/>
        <dbReference type="ChEBI" id="CHEBI:57643"/>
    </reaction>
</comment>
<feature type="transmembrane region" description="Helical" evidence="15">
    <location>
        <begin position="399"/>
        <end position="418"/>
    </location>
</feature>
<keyword evidence="3 15" id="KW-0812">Transmembrane</keyword>
<dbReference type="VEuPathDB" id="VectorBase:AALF024562"/>
<comment type="catalytic activity">
    <reaction evidence="9">
        <text>6-(alpha-D-glucosaminyl)-(1-octadecanoyl,2-(9Z)-octadecenoyl-sn-glycero-3-phospho)-1D-myo-inositol(in) = 6-(alpha-D-glucosaminyl)-(1-octadecanoyl,2-(9Z)-octadecenoyl-sn-glycero-3-phospho)-1D-myo-inositol(out)</text>
        <dbReference type="Rhea" id="RHEA:71495"/>
        <dbReference type="ChEBI" id="CHEBI:190691"/>
    </reaction>
</comment>